<dbReference type="InterPro" id="IPR008928">
    <property type="entry name" value="6-hairpin_glycosidase_sf"/>
</dbReference>
<proteinExistence type="predicted"/>
<gene>
    <name evidence="3" type="ORF">MTY_2493</name>
</gene>
<dbReference type="Gene3D" id="1.50.10.10">
    <property type="match status" value="1"/>
</dbReference>
<feature type="domain" description="Mannosylglycerate hydrolase MGH1-like glycoside hydrolase" evidence="2">
    <location>
        <begin position="327"/>
        <end position="630"/>
    </location>
</feature>
<dbReference type="AlphaFoldDB" id="A0A0S6UI88"/>
<evidence type="ECO:0000259" key="1">
    <source>
        <dbReference type="Pfam" id="PF14742"/>
    </source>
</evidence>
<dbReference type="InterPro" id="IPR054491">
    <property type="entry name" value="MGH1-like_GH"/>
</dbReference>
<dbReference type="Proteomes" id="UP000063718">
    <property type="component" value="Unassembled WGS sequence"/>
</dbReference>
<dbReference type="Pfam" id="PF14742">
    <property type="entry name" value="GDE_N_bis"/>
    <property type="match status" value="1"/>
</dbReference>
<protein>
    <submittedName>
        <fullName evidence="3">Glycogen debranching enzyme</fullName>
    </submittedName>
</protein>
<dbReference type="PANTHER" id="PTHR34987">
    <property type="entry name" value="C, PUTATIVE (AFU_ORTHOLOGUE AFUA_3G02880)-RELATED"/>
    <property type="match status" value="1"/>
</dbReference>
<dbReference type="Pfam" id="PF22422">
    <property type="entry name" value="MGH1-like_GH"/>
    <property type="match status" value="1"/>
</dbReference>
<sequence length="744" mass="84217">MSIYFRKDIPGYLPNPFLIKGGEYMLDTELDLRNNPGVVEPATEVLKEGGIFLISLPDGSVLDGGNGNLGLYYNDTRYLSHLEFLVAGQRPVFLSSSIRDSHFAQIELTNPVFNLPDGTMVPAQTIHLRQLRLIKGAFFQRLRLINFNPFPVKLMLRFNLAADFRDIFEVRGSQRRRRGELLPVEVRRQGLVLAYRGLDNLIRTTRITFEPVPTSITGHHDRAEVSFELALPPQKKIYLHLKIELDAGNTTPGNKISDLFSAATIEQAAAYHQWQRESTRVWTDNSFINAMFQTAVTDLKALQIDYPGEGGIIAAGIPWYTAPFGRDSLITSWQTLILNPALARQTLRFLARYQGKGVDRWREERPGKILHELRRGEMTGCGEVPHSPYYGSIDATLWFIILLAATYKWTRDDDLLQELADPLRNCLHWCLRYGDLDGDGYLEYLRESPAGLTNQGWKDSWDAVVDREGRLPVGPIALVEVQAYYYLALTEAAHLLSLLGDKPTAAGLKKRAQRLKARFNQDFWLEEEGYLIFALDGEKRPLTTLVSNGGQALFTGILPPERARRVARRLMAADFYSGWGIRTMSKREKAYNPMSYHNGSVWPHDNAIIAAGLRRYQCLDELSRLAAGLFAASPHFNYRRWPELFCGFTRRGLSGPVRYPVACDPQAWAVGSLFSFLHHLLGLELREQSLFISRPLLLPGTRRVEIRNLAVAGSRLDLAFEEKDGRVMANLLKKEGNLKVIIEA</sequence>
<dbReference type="PANTHER" id="PTHR34987:SF6">
    <property type="entry name" value="ALPHA-L-RHAMNOSIDASE SIX-HAIRPIN GLYCOSIDASE DOMAIN-CONTAINING PROTEIN"/>
    <property type="match status" value="1"/>
</dbReference>
<reference evidence="3" key="1">
    <citation type="journal article" date="2014" name="Gene">
        <title>Genome-guided analysis of transformation efficiency and carbon dioxide assimilation by Moorella thermoacetica Y72.</title>
        <authorList>
            <person name="Tsukahara K."/>
            <person name="Kita A."/>
            <person name="Nakashimada Y."/>
            <person name="Hoshino T."/>
            <person name="Murakami K."/>
        </authorList>
    </citation>
    <scope>NUCLEOTIDE SEQUENCE [LARGE SCALE GENOMIC DNA]</scope>
    <source>
        <strain evidence="3">Y72</strain>
    </source>
</reference>
<organism evidence="3">
    <name type="scientific">Moorella thermoacetica Y72</name>
    <dbReference type="NCBI Taxonomy" id="1325331"/>
    <lineage>
        <taxon>Bacteria</taxon>
        <taxon>Bacillati</taxon>
        <taxon>Bacillota</taxon>
        <taxon>Clostridia</taxon>
        <taxon>Neomoorellales</taxon>
        <taxon>Neomoorellaceae</taxon>
        <taxon>Neomoorella</taxon>
    </lineage>
</organism>
<evidence type="ECO:0000259" key="2">
    <source>
        <dbReference type="Pfam" id="PF22422"/>
    </source>
</evidence>
<name>A0A0S6UI88_NEOTH</name>
<dbReference type="SUPFAM" id="SSF48208">
    <property type="entry name" value="Six-hairpin glycosidases"/>
    <property type="match status" value="1"/>
</dbReference>
<dbReference type="EMBL" id="DF238840">
    <property type="protein sequence ID" value="GAF27152.1"/>
    <property type="molecule type" value="Genomic_DNA"/>
</dbReference>
<evidence type="ECO:0000313" key="3">
    <source>
        <dbReference type="EMBL" id="GAF27152.1"/>
    </source>
</evidence>
<dbReference type="InterPro" id="IPR032856">
    <property type="entry name" value="GDE_N_bis"/>
</dbReference>
<dbReference type="GO" id="GO:0005975">
    <property type="term" value="P:carbohydrate metabolic process"/>
    <property type="evidence" value="ECO:0007669"/>
    <property type="project" value="InterPro"/>
</dbReference>
<feature type="domain" description="Putative glycogen debranching enzyme N-terminal" evidence="1">
    <location>
        <begin position="46"/>
        <end position="241"/>
    </location>
</feature>
<dbReference type="InterPro" id="IPR012341">
    <property type="entry name" value="6hp_glycosidase-like_sf"/>
</dbReference>
<accession>A0A0S6UI88</accession>